<keyword evidence="3" id="KW-1185">Reference proteome</keyword>
<organism evidence="2 3">
    <name type="scientific">Seiridium cardinale</name>
    <dbReference type="NCBI Taxonomy" id="138064"/>
    <lineage>
        <taxon>Eukaryota</taxon>
        <taxon>Fungi</taxon>
        <taxon>Dikarya</taxon>
        <taxon>Ascomycota</taxon>
        <taxon>Pezizomycotina</taxon>
        <taxon>Sordariomycetes</taxon>
        <taxon>Xylariomycetidae</taxon>
        <taxon>Amphisphaeriales</taxon>
        <taxon>Sporocadaceae</taxon>
        <taxon>Seiridium</taxon>
    </lineage>
</organism>
<evidence type="ECO:0008006" key="4">
    <source>
        <dbReference type="Google" id="ProtNLM"/>
    </source>
</evidence>
<protein>
    <recommendedName>
        <fullName evidence="4">Secreted protein</fullName>
    </recommendedName>
</protein>
<dbReference type="Proteomes" id="UP001465668">
    <property type="component" value="Unassembled WGS sequence"/>
</dbReference>
<evidence type="ECO:0000256" key="1">
    <source>
        <dbReference type="SAM" id="SignalP"/>
    </source>
</evidence>
<reference evidence="2 3" key="1">
    <citation type="submission" date="2024-02" db="EMBL/GenBank/DDBJ databases">
        <title>First draft genome assembly of two strains of Seiridium cardinale.</title>
        <authorList>
            <person name="Emiliani G."/>
            <person name="Scali E."/>
        </authorList>
    </citation>
    <scope>NUCLEOTIDE SEQUENCE [LARGE SCALE GENOMIC DNA]</scope>
    <source>
        <strain evidence="2 3">BM-138-000479</strain>
    </source>
</reference>
<feature type="signal peptide" evidence="1">
    <location>
        <begin position="1"/>
        <end position="16"/>
    </location>
</feature>
<evidence type="ECO:0000313" key="3">
    <source>
        <dbReference type="Proteomes" id="UP001465668"/>
    </source>
</evidence>
<proteinExistence type="predicted"/>
<sequence>MKSIAFIIITIALARAGVIRRSDAIDVDITDCCPTCVNSKTEKVPGRRDDSRGQRKTFERWYTRTGSDSDISTRFPDSHSALSPCDKPISTIETRESTDINFCATSTKRTGSCNPAPLS</sequence>
<dbReference type="EMBL" id="JARVKM010000003">
    <property type="protein sequence ID" value="KAK9781902.1"/>
    <property type="molecule type" value="Genomic_DNA"/>
</dbReference>
<comment type="caution">
    <text evidence="2">The sequence shown here is derived from an EMBL/GenBank/DDBJ whole genome shotgun (WGS) entry which is preliminary data.</text>
</comment>
<evidence type="ECO:0000313" key="2">
    <source>
        <dbReference type="EMBL" id="KAK9781902.1"/>
    </source>
</evidence>
<keyword evidence="1" id="KW-0732">Signal</keyword>
<accession>A0ABR2Y6F3</accession>
<name>A0ABR2Y6F3_9PEZI</name>
<feature type="chain" id="PRO_5045673439" description="Secreted protein" evidence="1">
    <location>
        <begin position="17"/>
        <end position="119"/>
    </location>
</feature>
<gene>
    <name evidence="2" type="ORF">SCAR479_01773</name>
</gene>